<dbReference type="SUPFAM" id="SSF100950">
    <property type="entry name" value="NagB/RpiA/CoA transferase-like"/>
    <property type="match status" value="1"/>
</dbReference>
<dbReference type="Proteomes" id="UP000077013">
    <property type="component" value="Unassembled WGS sequence"/>
</dbReference>
<evidence type="ECO:0000256" key="4">
    <source>
        <dbReference type="PIRSR" id="PIRSR006806-1"/>
    </source>
</evidence>
<keyword evidence="3 4" id="KW-0067">ATP-binding</keyword>
<keyword evidence="6" id="KW-0436">Ligase</keyword>
<evidence type="ECO:0000256" key="3">
    <source>
        <dbReference type="ARBA" id="ARBA00022840"/>
    </source>
</evidence>
<name>A0A167IXE2_9FLAO</name>
<dbReference type="STRING" id="1763537.ULVI_05050"/>
<dbReference type="InterPro" id="IPR002698">
    <property type="entry name" value="FTHF_cligase"/>
</dbReference>
<keyword evidence="5" id="KW-0479">Metal-binding</keyword>
<evidence type="ECO:0000313" key="6">
    <source>
        <dbReference type="EMBL" id="OAB80109.1"/>
    </source>
</evidence>
<comment type="caution">
    <text evidence="6">The sequence shown here is derived from an EMBL/GenBank/DDBJ whole genome shotgun (WGS) entry which is preliminary data.</text>
</comment>
<evidence type="ECO:0000256" key="5">
    <source>
        <dbReference type="RuleBase" id="RU361279"/>
    </source>
</evidence>
<comment type="catalytic activity">
    <reaction evidence="5">
        <text>(6S)-5-formyl-5,6,7,8-tetrahydrofolate + ATP = (6R)-5,10-methenyltetrahydrofolate + ADP + phosphate</text>
        <dbReference type="Rhea" id="RHEA:10488"/>
        <dbReference type="ChEBI" id="CHEBI:30616"/>
        <dbReference type="ChEBI" id="CHEBI:43474"/>
        <dbReference type="ChEBI" id="CHEBI:57455"/>
        <dbReference type="ChEBI" id="CHEBI:57457"/>
        <dbReference type="ChEBI" id="CHEBI:456216"/>
        <dbReference type="EC" id="6.3.3.2"/>
    </reaction>
</comment>
<feature type="binding site" evidence="4">
    <location>
        <position position="53"/>
    </location>
    <ligand>
        <name>substrate</name>
    </ligand>
</feature>
<proteinExistence type="inferred from homology"/>
<feature type="binding site" evidence="4">
    <location>
        <begin position="6"/>
        <end position="10"/>
    </location>
    <ligand>
        <name>ATP</name>
        <dbReference type="ChEBI" id="CHEBI:30616"/>
    </ligand>
</feature>
<evidence type="ECO:0000256" key="2">
    <source>
        <dbReference type="ARBA" id="ARBA00022741"/>
    </source>
</evidence>
<evidence type="ECO:0000313" key="7">
    <source>
        <dbReference type="Proteomes" id="UP000077013"/>
    </source>
</evidence>
<keyword evidence="5" id="KW-0460">Magnesium</keyword>
<gene>
    <name evidence="6" type="ORF">ULVI_05050</name>
</gene>
<dbReference type="PANTHER" id="PTHR23407">
    <property type="entry name" value="ATPASE INHIBITOR/5-FORMYLTETRAHYDROFOLATE CYCLO-LIGASE"/>
    <property type="match status" value="1"/>
</dbReference>
<dbReference type="GO" id="GO:0046872">
    <property type="term" value="F:metal ion binding"/>
    <property type="evidence" value="ECO:0007669"/>
    <property type="project" value="UniProtKB-KW"/>
</dbReference>
<dbReference type="AlphaFoldDB" id="A0A167IXE2"/>
<dbReference type="GO" id="GO:0005524">
    <property type="term" value="F:ATP binding"/>
    <property type="evidence" value="ECO:0007669"/>
    <property type="project" value="UniProtKB-KW"/>
</dbReference>
<feature type="binding site" evidence="4">
    <location>
        <begin position="135"/>
        <end position="143"/>
    </location>
    <ligand>
        <name>ATP</name>
        <dbReference type="ChEBI" id="CHEBI:30616"/>
    </ligand>
</feature>
<dbReference type="Gene3D" id="3.40.50.10420">
    <property type="entry name" value="NagB/RpiA/CoA transferase-like"/>
    <property type="match status" value="1"/>
</dbReference>
<dbReference type="NCBIfam" id="TIGR02727">
    <property type="entry name" value="MTHFS_bact"/>
    <property type="match status" value="1"/>
</dbReference>
<dbReference type="OrthoDB" id="9801938at2"/>
<reference evidence="6 7" key="1">
    <citation type="submission" date="2016-02" db="EMBL/GenBank/DDBJ databases">
        <title>Ulvibacter sp. LPB0005, isolated from Thais luteostoma.</title>
        <authorList>
            <person name="Shin S.-K."/>
            <person name="Yi H."/>
        </authorList>
    </citation>
    <scope>NUCLEOTIDE SEQUENCE [LARGE SCALE GENOMIC DNA]</scope>
    <source>
        <strain evidence="6 7">LPB0005</strain>
    </source>
</reference>
<protein>
    <recommendedName>
        <fullName evidence="5">5-formyltetrahydrofolate cyclo-ligase</fullName>
        <ecNumber evidence="5">6.3.3.2</ecNumber>
    </recommendedName>
</protein>
<accession>A0A167IXE2</accession>
<dbReference type="InterPro" id="IPR037171">
    <property type="entry name" value="NagB/RpiA_transferase-like"/>
</dbReference>
<dbReference type="PIRSF" id="PIRSF006806">
    <property type="entry name" value="FTHF_cligase"/>
    <property type="match status" value="1"/>
</dbReference>
<dbReference type="Pfam" id="PF01812">
    <property type="entry name" value="5-FTHF_cyc-lig"/>
    <property type="match status" value="1"/>
</dbReference>
<dbReference type="PANTHER" id="PTHR23407:SF1">
    <property type="entry name" value="5-FORMYLTETRAHYDROFOLATE CYCLO-LIGASE"/>
    <property type="match status" value="1"/>
</dbReference>
<comment type="similarity">
    <text evidence="1 5">Belongs to the 5-formyltetrahydrofolate cyclo-ligase family.</text>
</comment>
<dbReference type="EMBL" id="LRXL01000026">
    <property type="protein sequence ID" value="OAB80109.1"/>
    <property type="molecule type" value="Genomic_DNA"/>
</dbReference>
<dbReference type="GO" id="GO:0009396">
    <property type="term" value="P:folic acid-containing compound biosynthetic process"/>
    <property type="evidence" value="ECO:0007669"/>
    <property type="project" value="TreeGrafter"/>
</dbReference>
<organism evidence="6 7">
    <name type="scientific">Cochleicola gelatinilyticus</name>
    <dbReference type="NCBI Taxonomy" id="1763537"/>
    <lineage>
        <taxon>Bacteria</taxon>
        <taxon>Pseudomonadati</taxon>
        <taxon>Bacteroidota</taxon>
        <taxon>Flavobacteriia</taxon>
        <taxon>Flavobacteriales</taxon>
        <taxon>Flavobacteriaceae</taxon>
        <taxon>Cochleicola</taxon>
    </lineage>
</organism>
<dbReference type="EC" id="6.3.3.2" evidence="5"/>
<keyword evidence="2 4" id="KW-0547">Nucleotide-binding</keyword>
<comment type="cofactor">
    <cofactor evidence="5">
        <name>Mg(2+)</name>
        <dbReference type="ChEBI" id="CHEBI:18420"/>
    </cofactor>
</comment>
<feature type="binding site" evidence="4">
    <location>
        <position position="58"/>
    </location>
    <ligand>
        <name>substrate</name>
    </ligand>
</feature>
<dbReference type="InterPro" id="IPR024185">
    <property type="entry name" value="FTHF_cligase-like_sf"/>
</dbReference>
<evidence type="ECO:0000256" key="1">
    <source>
        <dbReference type="ARBA" id="ARBA00010638"/>
    </source>
</evidence>
<dbReference type="GO" id="GO:0035999">
    <property type="term" value="P:tetrahydrofolate interconversion"/>
    <property type="evidence" value="ECO:0007669"/>
    <property type="project" value="TreeGrafter"/>
</dbReference>
<dbReference type="RefSeq" id="WP_068590373.1">
    <property type="nucleotide sequence ID" value="NZ_LRXL01000026.1"/>
</dbReference>
<dbReference type="GO" id="GO:0030272">
    <property type="term" value="F:5-formyltetrahydrofolate cyclo-ligase activity"/>
    <property type="evidence" value="ECO:0007669"/>
    <property type="project" value="UniProtKB-EC"/>
</dbReference>
<keyword evidence="7" id="KW-1185">Reference proteome</keyword>
<sequence>MSKLTKQQFRQTYKAHRATLTTENIDEASLAIANNALKLQIWEGTYYHLFLSISEKKEVDTQYLLHILQGRDKSVVVSKSDFNTLEMAHFLLQENTILLHSKYGIPEPKDGIELLPKQIDVVFVPLLAFDIKGNRLGYGKGFYDRFLEKCRKDTILVGLSLFEAEDKLPQDPNDVPLDYCITPKKIYTF</sequence>